<evidence type="ECO:0000256" key="10">
    <source>
        <dbReference type="ARBA" id="ARBA00022763"/>
    </source>
</evidence>
<keyword evidence="13" id="KW-0007">Acetylation</keyword>
<reference evidence="25 26" key="1">
    <citation type="submission" date="2024-11" db="EMBL/GenBank/DDBJ databases">
        <title>Chromosome-level genome assembly of the freshwater bivalve Anodonta woodiana.</title>
        <authorList>
            <person name="Chen X."/>
        </authorList>
    </citation>
    <scope>NUCLEOTIDE SEQUENCE [LARGE SCALE GENOMIC DNA]</scope>
    <source>
        <strain evidence="25">MN2024</strain>
        <tissue evidence="25">Gills</tissue>
    </source>
</reference>
<dbReference type="EMBL" id="JBJQND010000003">
    <property type="protein sequence ID" value="KAL3882632.1"/>
    <property type="molecule type" value="Genomic_DNA"/>
</dbReference>
<dbReference type="Proteomes" id="UP001634394">
    <property type="component" value="Unassembled WGS sequence"/>
</dbReference>
<feature type="compositionally biased region" description="Basic and acidic residues" evidence="23">
    <location>
        <begin position="503"/>
        <end position="513"/>
    </location>
</feature>
<keyword evidence="14" id="KW-0805">Transcription regulation</keyword>
<dbReference type="Pfam" id="PF00076">
    <property type="entry name" value="RRM_1"/>
    <property type="match status" value="1"/>
</dbReference>
<evidence type="ECO:0000256" key="4">
    <source>
        <dbReference type="ARBA" id="ARBA00022454"/>
    </source>
</evidence>
<feature type="compositionally biased region" description="Basic and acidic residues" evidence="23">
    <location>
        <begin position="158"/>
        <end position="182"/>
    </location>
</feature>
<evidence type="ECO:0000313" key="26">
    <source>
        <dbReference type="Proteomes" id="UP001634394"/>
    </source>
</evidence>
<feature type="compositionally biased region" description="Polar residues" evidence="23">
    <location>
        <begin position="71"/>
        <end position="87"/>
    </location>
</feature>
<evidence type="ECO:0000256" key="11">
    <source>
        <dbReference type="ARBA" id="ARBA00022843"/>
    </source>
</evidence>
<sequence length="590" mass="68387">MEDDEIGFEEQLKQEELAKQKEENKDELGPKARVDPDGTEYEWDPDKKAWFPKIDADFIAKYQMNYGIIGDQSSGDAKTSADSSQPVDNNYQDYYNYYSTHQPSEDQGSNTDSNQRDNTDQQSNIDRQNEDYYNYYNYYYNYQQSGNDNLDTVTNQKEGTEVTKGDNSESEPKEPASESSEQEWHEYYTYYYGPDYKKYFDDYYKQQGEGQNPNQGEGQVSEKDDSEKQGDENDPKNRKRKQEQPKRDEGWFTVEEEHNTNVYVSGLPFDITDEEYRELMIKYGMLMYDPHTKKPKLKLYRDENGQPKGDGRCCYIKRESVDLALQLLDGYNLRGHTIKVEKAQFSLKGDFDPSKKKRKLTNKEKKKMKEKQEKLFDWRPEKPRFARMKFECVVVLKNMFDPKDFEADPVLINSLRDDVRNRCMEYGEVKKVVVYDCHEEGVVTVSFQNAEDADLCIEQMNHRYYGKRRILAATWDGKTTYTAEETEEARNKRLQEWGKFLEVGKNDKTDTKAESSANPQSPNKETVASEISVMDQGSVVETMTQSENVKSDSDVSVNETEVESNSEEGSAAQAANDLDTTEAGASSEET</sequence>
<evidence type="ECO:0000313" key="25">
    <source>
        <dbReference type="EMBL" id="KAL3882632.1"/>
    </source>
</evidence>
<evidence type="ECO:0000256" key="18">
    <source>
        <dbReference type="ARBA" id="ARBA00023204"/>
    </source>
</evidence>
<feature type="region of interest" description="Disordered" evidence="23">
    <location>
        <begin position="543"/>
        <end position="590"/>
    </location>
</feature>
<dbReference type="Gene3D" id="3.30.70.330">
    <property type="match status" value="2"/>
</dbReference>
<feature type="compositionally biased region" description="Basic and acidic residues" evidence="23">
    <location>
        <begin position="18"/>
        <end position="36"/>
    </location>
</feature>
<evidence type="ECO:0000256" key="17">
    <source>
        <dbReference type="ARBA" id="ARBA00023187"/>
    </source>
</evidence>
<dbReference type="CDD" id="cd12282">
    <property type="entry name" value="RRM2_TatSF1_like"/>
    <property type="match status" value="1"/>
</dbReference>
<protein>
    <recommendedName>
        <fullName evidence="21">17S U2 SnRNP complex component HTATSF1</fullName>
    </recommendedName>
</protein>
<evidence type="ECO:0000256" key="21">
    <source>
        <dbReference type="ARBA" id="ARBA00073773"/>
    </source>
</evidence>
<dbReference type="GO" id="GO:0000398">
    <property type="term" value="P:mRNA splicing, via spliceosome"/>
    <property type="evidence" value="ECO:0007669"/>
    <property type="project" value="UniProtKB-ARBA"/>
</dbReference>
<comment type="similarity">
    <text evidence="3">Belongs to the HTATSF1 family.</text>
</comment>
<evidence type="ECO:0000256" key="7">
    <source>
        <dbReference type="ARBA" id="ARBA00022664"/>
    </source>
</evidence>
<dbReference type="FunFam" id="3.30.70.330:FF:000105">
    <property type="entry name" value="HIV Tat-specific factor 1 homolog"/>
    <property type="match status" value="1"/>
</dbReference>
<comment type="caution">
    <text evidence="25">The sequence shown here is derived from an EMBL/GenBank/DDBJ whole genome shotgun (WGS) entry which is preliminary data.</text>
</comment>
<dbReference type="FunFam" id="3.30.70.330:FF:000202">
    <property type="entry name" value="HIV Tat-specific factor 1"/>
    <property type="match status" value="1"/>
</dbReference>
<organism evidence="25 26">
    <name type="scientific">Sinanodonta woodiana</name>
    <name type="common">Chinese pond mussel</name>
    <name type="synonym">Anodonta woodiana</name>
    <dbReference type="NCBI Taxonomy" id="1069815"/>
    <lineage>
        <taxon>Eukaryota</taxon>
        <taxon>Metazoa</taxon>
        <taxon>Spiralia</taxon>
        <taxon>Lophotrochozoa</taxon>
        <taxon>Mollusca</taxon>
        <taxon>Bivalvia</taxon>
        <taxon>Autobranchia</taxon>
        <taxon>Heteroconchia</taxon>
        <taxon>Palaeoheterodonta</taxon>
        <taxon>Unionida</taxon>
        <taxon>Unionoidea</taxon>
        <taxon>Unionidae</taxon>
        <taxon>Unioninae</taxon>
        <taxon>Sinanodonta</taxon>
    </lineage>
</organism>
<dbReference type="SMART" id="SM00360">
    <property type="entry name" value="RRM"/>
    <property type="match status" value="2"/>
</dbReference>
<keyword evidence="8" id="KW-0747">Spliceosome</keyword>
<feature type="region of interest" description="Disordered" evidence="23">
    <location>
        <begin position="69"/>
        <end position="182"/>
    </location>
</feature>
<dbReference type="GO" id="GO:0006281">
    <property type="term" value="P:DNA repair"/>
    <property type="evidence" value="ECO:0007669"/>
    <property type="project" value="UniProtKB-KW"/>
</dbReference>
<evidence type="ECO:0000256" key="1">
    <source>
        <dbReference type="ARBA" id="ARBA00004123"/>
    </source>
</evidence>
<evidence type="ECO:0000256" key="19">
    <source>
        <dbReference type="ARBA" id="ARBA00023242"/>
    </source>
</evidence>
<evidence type="ECO:0000256" key="16">
    <source>
        <dbReference type="ARBA" id="ARBA00023163"/>
    </source>
</evidence>
<keyword evidence="16" id="KW-0804">Transcription</keyword>
<comment type="subunit">
    <text evidence="20">Component of the 17S U2 SnRNP complex, a ribonucleoprotein complex that contains small nuclear RNA (snRNA) U2 and a number of specific proteins. Within the 17S U2 SnRNP complex, interacts (via UHM region) directly with SF3B1. Component of a complex which is at least composed of HTATSF1/Tat-SF1, the P-TEFb complex components CDK9 and CCNT1, RNA polymerase II, SUPT5H, and NCL/nucleolin. Interacts with GTF2F2/RAP30 and POLR2A. Interacts with TCERG1/CA150. Interacts with (poly-ADP-ribosylated) RPA1; promoting HTATSF1 recruitment to DNA damage sites. Interacts (when phosphorylated) with TOPBP1; promoting recruitment of TOPBP1 to DNA damage sites during S-phase.</text>
</comment>
<dbReference type="InterPro" id="IPR034392">
    <property type="entry name" value="TatSF1-like_RRM1"/>
</dbReference>
<feature type="compositionally biased region" description="Polar residues" evidence="23">
    <location>
        <begin position="143"/>
        <end position="157"/>
    </location>
</feature>
<keyword evidence="9" id="KW-0677">Repeat</keyword>
<evidence type="ECO:0000256" key="22">
    <source>
        <dbReference type="PROSITE-ProRule" id="PRU00176"/>
    </source>
</evidence>
<dbReference type="InterPro" id="IPR000504">
    <property type="entry name" value="RRM_dom"/>
</dbReference>
<evidence type="ECO:0000256" key="9">
    <source>
        <dbReference type="ARBA" id="ARBA00022737"/>
    </source>
</evidence>
<dbReference type="PROSITE" id="PS50102">
    <property type="entry name" value="RRM"/>
    <property type="match status" value="1"/>
</dbReference>
<comment type="subcellular location">
    <subcellularLocation>
        <location evidence="2">Chromosome</location>
    </subcellularLocation>
    <subcellularLocation>
        <location evidence="1">Nucleus</location>
    </subcellularLocation>
</comment>
<keyword evidence="26" id="KW-1185">Reference proteome</keyword>
<evidence type="ECO:0000259" key="24">
    <source>
        <dbReference type="PROSITE" id="PS50102"/>
    </source>
</evidence>
<keyword evidence="10" id="KW-0227">DNA damage</keyword>
<feature type="compositionally biased region" description="Low complexity" evidence="23">
    <location>
        <begin position="88"/>
        <end position="98"/>
    </location>
</feature>
<evidence type="ECO:0000256" key="2">
    <source>
        <dbReference type="ARBA" id="ARBA00004286"/>
    </source>
</evidence>
<dbReference type="InterPro" id="IPR034393">
    <property type="entry name" value="TatSF1-like"/>
</dbReference>
<feature type="compositionally biased region" description="Low complexity" evidence="23">
    <location>
        <begin position="205"/>
        <end position="219"/>
    </location>
</feature>
<dbReference type="GO" id="GO:0003723">
    <property type="term" value="F:RNA binding"/>
    <property type="evidence" value="ECO:0007669"/>
    <property type="project" value="UniProtKB-UniRule"/>
</dbReference>
<dbReference type="PANTHER" id="PTHR15608">
    <property type="entry name" value="SPLICING FACTOR U2AF-ASSOCIATED PROTEIN 2"/>
    <property type="match status" value="1"/>
</dbReference>
<proteinExistence type="inferred from homology"/>
<keyword evidence="12 22" id="KW-0694">RNA-binding</keyword>
<feature type="region of interest" description="Disordered" evidence="23">
    <location>
        <begin position="352"/>
        <end position="373"/>
    </location>
</feature>
<keyword evidence="18" id="KW-0234">DNA repair</keyword>
<feature type="region of interest" description="Disordered" evidence="23">
    <location>
        <begin position="503"/>
        <end position="528"/>
    </location>
</feature>
<feature type="compositionally biased region" description="Polar residues" evidence="23">
    <location>
        <begin position="99"/>
        <end position="113"/>
    </location>
</feature>
<dbReference type="GO" id="GO:0005694">
    <property type="term" value="C:chromosome"/>
    <property type="evidence" value="ECO:0007669"/>
    <property type="project" value="UniProtKB-SubCell"/>
</dbReference>
<accession>A0ABD3X8Q3</accession>
<keyword evidence="6" id="KW-0597">Phosphoprotein</keyword>
<dbReference type="GO" id="GO:0005684">
    <property type="term" value="C:U2-type spliceosomal complex"/>
    <property type="evidence" value="ECO:0007669"/>
    <property type="project" value="UniProtKB-ARBA"/>
</dbReference>
<evidence type="ECO:0000256" key="15">
    <source>
        <dbReference type="ARBA" id="ARBA00023159"/>
    </source>
</evidence>
<keyword evidence="11" id="KW-0832">Ubl conjugation</keyword>
<feature type="compositionally biased region" description="Low complexity" evidence="23">
    <location>
        <begin position="132"/>
        <end position="142"/>
    </location>
</feature>
<evidence type="ECO:0000256" key="20">
    <source>
        <dbReference type="ARBA" id="ARBA00062124"/>
    </source>
</evidence>
<evidence type="ECO:0000256" key="8">
    <source>
        <dbReference type="ARBA" id="ARBA00022728"/>
    </source>
</evidence>
<keyword evidence="17" id="KW-0508">mRNA splicing</keyword>
<dbReference type="AlphaFoldDB" id="A0ABD3X8Q3"/>
<gene>
    <name evidence="25" type="ORF">ACJMK2_028956</name>
</gene>
<feature type="compositionally biased region" description="Polar residues" evidence="23">
    <location>
        <begin position="514"/>
        <end position="526"/>
    </location>
</feature>
<feature type="region of interest" description="Disordered" evidence="23">
    <location>
        <begin position="205"/>
        <end position="251"/>
    </location>
</feature>
<name>A0ABD3X8Q3_SINWO</name>
<evidence type="ECO:0000256" key="3">
    <source>
        <dbReference type="ARBA" id="ARBA00007747"/>
    </source>
</evidence>
<evidence type="ECO:0000256" key="23">
    <source>
        <dbReference type="SAM" id="MobiDB-lite"/>
    </source>
</evidence>
<keyword evidence="4" id="KW-0158">Chromosome</keyword>
<keyword evidence="5" id="KW-1017">Isopeptide bond</keyword>
<evidence type="ECO:0000256" key="5">
    <source>
        <dbReference type="ARBA" id="ARBA00022499"/>
    </source>
</evidence>
<dbReference type="PANTHER" id="PTHR15608:SF0">
    <property type="entry name" value="HIV TAT-SPECIFIC FACTOR 1"/>
    <property type="match status" value="1"/>
</dbReference>
<evidence type="ECO:0000256" key="13">
    <source>
        <dbReference type="ARBA" id="ARBA00022990"/>
    </source>
</evidence>
<dbReference type="InterPro" id="IPR012677">
    <property type="entry name" value="Nucleotide-bd_a/b_plait_sf"/>
</dbReference>
<keyword evidence="19" id="KW-0539">Nucleus</keyword>
<dbReference type="SUPFAM" id="SSF54928">
    <property type="entry name" value="RNA-binding domain, RBD"/>
    <property type="match status" value="1"/>
</dbReference>
<keyword evidence="15" id="KW-0010">Activator</keyword>
<feature type="compositionally biased region" description="Basic residues" evidence="23">
    <location>
        <begin position="355"/>
        <end position="369"/>
    </location>
</feature>
<feature type="region of interest" description="Disordered" evidence="23">
    <location>
        <begin position="18"/>
        <end position="45"/>
    </location>
</feature>
<dbReference type="InterPro" id="IPR035979">
    <property type="entry name" value="RBD_domain_sf"/>
</dbReference>
<evidence type="ECO:0000256" key="12">
    <source>
        <dbReference type="ARBA" id="ARBA00022884"/>
    </source>
</evidence>
<keyword evidence="7" id="KW-0507">mRNA processing</keyword>
<dbReference type="CDD" id="cd12281">
    <property type="entry name" value="RRM1_TatSF1_like"/>
    <property type="match status" value="1"/>
</dbReference>
<feature type="domain" description="RRM" evidence="24">
    <location>
        <begin position="260"/>
        <end position="345"/>
    </location>
</feature>
<evidence type="ECO:0000256" key="6">
    <source>
        <dbReference type="ARBA" id="ARBA00022553"/>
    </source>
</evidence>
<feature type="compositionally biased region" description="Basic and acidic residues" evidence="23">
    <location>
        <begin position="220"/>
        <end position="251"/>
    </location>
</feature>
<evidence type="ECO:0000256" key="14">
    <source>
        <dbReference type="ARBA" id="ARBA00023015"/>
    </source>
</evidence>